<dbReference type="EMBL" id="MK500578">
    <property type="protein sequence ID" value="QBK92560.1"/>
    <property type="molecule type" value="Genomic_DNA"/>
</dbReference>
<reference evidence="1" key="1">
    <citation type="journal article" date="2019" name="MBio">
        <title>Virus Genomes from Deep Sea Sediments Expand the Ocean Megavirome and Support Independent Origins of Viral Gigantism.</title>
        <authorList>
            <person name="Backstrom D."/>
            <person name="Yutin N."/>
            <person name="Jorgensen S.L."/>
            <person name="Dharamshi J."/>
            <person name="Homa F."/>
            <person name="Zaremba-Niedwiedzka K."/>
            <person name="Spang A."/>
            <person name="Wolf Y.I."/>
            <person name="Koonin E.V."/>
            <person name="Ettema T.J."/>
        </authorList>
    </citation>
    <scope>NUCLEOTIDE SEQUENCE</scope>
</reference>
<evidence type="ECO:0000313" key="1">
    <source>
        <dbReference type="EMBL" id="QBK92560.1"/>
    </source>
</evidence>
<organism evidence="1">
    <name type="scientific">Pithovirus LCPAC401</name>
    <dbReference type="NCBI Taxonomy" id="2506595"/>
    <lineage>
        <taxon>Viruses</taxon>
        <taxon>Pithoviruses</taxon>
    </lineage>
</organism>
<accession>A0A481ZBP8</accession>
<sequence length="156" mass="18260">MAISVENWIDGKYNSSILLEIWNVGPSSKDISVILSDLIKKLDEHVTIIDTCTLFLIERQSFGIKMARVCERLITYFIMLGLGMVVELSPRIKHLGKPKKTKAKQWVIEKTIKLLEDRDDDTFKIVTVKRRKQKEDLCDAIFQLNEFMRLYYKKFS</sequence>
<gene>
    <name evidence="1" type="ORF">LCPAC401_01980</name>
</gene>
<name>A0A481ZBP8_9VIRU</name>
<proteinExistence type="predicted"/>
<protein>
    <submittedName>
        <fullName evidence="1">Holliday junction resolvase</fullName>
    </submittedName>
</protein>